<feature type="compositionally biased region" description="Acidic residues" evidence="1">
    <location>
        <begin position="68"/>
        <end position="81"/>
    </location>
</feature>
<organism evidence="2 3">
    <name type="scientific">Gluconacetobacter aggeris</name>
    <dbReference type="NCBI Taxonomy" id="1286186"/>
    <lineage>
        <taxon>Bacteria</taxon>
        <taxon>Pseudomonadati</taxon>
        <taxon>Pseudomonadota</taxon>
        <taxon>Alphaproteobacteria</taxon>
        <taxon>Acetobacterales</taxon>
        <taxon>Acetobacteraceae</taxon>
        <taxon>Gluconacetobacter</taxon>
    </lineage>
</organism>
<evidence type="ECO:0000313" key="3">
    <source>
        <dbReference type="Proteomes" id="UP000559860"/>
    </source>
</evidence>
<evidence type="ECO:0000256" key="1">
    <source>
        <dbReference type="SAM" id="MobiDB-lite"/>
    </source>
</evidence>
<sequence length="81" mass="9242">MEDENDVIVGYLVIKEIGDDEVQFWDPEAGWNDDPDDGKLYETEEEAERDAETLRAGNNDTITVEPVYGDDGEEEEEDEDI</sequence>
<gene>
    <name evidence="2" type="ORF">HLH36_11375</name>
</gene>
<evidence type="ECO:0000313" key="2">
    <source>
        <dbReference type="EMBL" id="MBB2168950.1"/>
    </source>
</evidence>
<dbReference type="RefSeq" id="WP_182986486.1">
    <property type="nucleotide sequence ID" value="NZ_JABEQD010000007.1"/>
</dbReference>
<name>A0A7W4ITU1_9PROT</name>
<keyword evidence="3" id="KW-1185">Reference proteome</keyword>
<dbReference type="AlphaFoldDB" id="A0A7W4ITU1"/>
<dbReference type="Proteomes" id="UP000559860">
    <property type="component" value="Unassembled WGS sequence"/>
</dbReference>
<reference evidence="2 3" key="1">
    <citation type="submission" date="2020-04" db="EMBL/GenBank/DDBJ databases">
        <title>Description of novel Gluconacetobacter.</title>
        <authorList>
            <person name="Sombolestani A."/>
        </authorList>
    </citation>
    <scope>NUCLEOTIDE SEQUENCE [LARGE SCALE GENOMIC DNA]</scope>
    <source>
        <strain evidence="2 3">LMG 27801</strain>
    </source>
</reference>
<protein>
    <submittedName>
        <fullName evidence="2">Uncharacterized protein</fullName>
    </submittedName>
</protein>
<dbReference type="EMBL" id="JABEQD010000007">
    <property type="protein sequence ID" value="MBB2168950.1"/>
    <property type="molecule type" value="Genomic_DNA"/>
</dbReference>
<comment type="caution">
    <text evidence="2">The sequence shown here is derived from an EMBL/GenBank/DDBJ whole genome shotgun (WGS) entry which is preliminary data.</text>
</comment>
<feature type="region of interest" description="Disordered" evidence="1">
    <location>
        <begin position="26"/>
        <end position="81"/>
    </location>
</feature>
<accession>A0A7W4ITU1</accession>
<proteinExistence type="predicted"/>